<dbReference type="PROSITE" id="PS51257">
    <property type="entry name" value="PROKAR_LIPOPROTEIN"/>
    <property type="match status" value="1"/>
</dbReference>
<feature type="region of interest" description="Disordered" evidence="1">
    <location>
        <begin position="131"/>
        <end position="156"/>
    </location>
</feature>
<gene>
    <name evidence="3" type="ORF">GM658_25030</name>
</gene>
<organism evidence="3 4">
    <name type="scientific">Massilia eburnea</name>
    <dbReference type="NCBI Taxonomy" id="1776165"/>
    <lineage>
        <taxon>Bacteria</taxon>
        <taxon>Pseudomonadati</taxon>
        <taxon>Pseudomonadota</taxon>
        <taxon>Betaproteobacteria</taxon>
        <taxon>Burkholderiales</taxon>
        <taxon>Oxalobacteraceae</taxon>
        <taxon>Telluria group</taxon>
        <taxon>Massilia</taxon>
    </lineage>
</organism>
<protein>
    <recommendedName>
        <fullName evidence="5">Lipoprotein</fullName>
    </recommendedName>
</protein>
<keyword evidence="2" id="KW-0732">Signal</keyword>
<feature type="compositionally biased region" description="Low complexity" evidence="1">
    <location>
        <begin position="134"/>
        <end position="156"/>
    </location>
</feature>
<reference evidence="3 4" key="1">
    <citation type="submission" date="2019-11" db="EMBL/GenBank/DDBJ databases">
        <title>Type strains purchased from KCTC, JCM and DSMZ.</title>
        <authorList>
            <person name="Lu H."/>
        </authorList>
    </citation>
    <scope>NUCLEOTIDE SEQUENCE [LARGE SCALE GENOMIC DNA]</scope>
    <source>
        <strain evidence="3 4">JCM 31587</strain>
    </source>
</reference>
<dbReference type="EMBL" id="WNKX01000029">
    <property type="protein sequence ID" value="MTW13882.1"/>
    <property type="molecule type" value="Genomic_DNA"/>
</dbReference>
<sequence length="156" mass="16815">MRKILTVVPLLLLAGCVNDSATFYVDGSRDHTLTVRRQQEYFWKEDAQYTLMAARLPDCQRAIPLGEMPLEGLDFELFASGDNVWSLRAGKYVWQVETQGCTLVSEGGTTTATGAKLGTYTAESKKAKMRFDAEAAPAAPAPAADAAPASNPPASQ</sequence>
<proteinExistence type="predicted"/>
<dbReference type="AlphaFoldDB" id="A0A6L6QNC0"/>
<dbReference type="Proteomes" id="UP000472320">
    <property type="component" value="Unassembled WGS sequence"/>
</dbReference>
<dbReference type="OrthoDB" id="5297723at2"/>
<evidence type="ECO:0000256" key="1">
    <source>
        <dbReference type="SAM" id="MobiDB-lite"/>
    </source>
</evidence>
<keyword evidence="4" id="KW-1185">Reference proteome</keyword>
<accession>A0A6L6QNC0</accession>
<evidence type="ECO:0008006" key="5">
    <source>
        <dbReference type="Google" id="ProtNLM"/>
    </source>
</evidence>
<evidence type="ECO:0000256" key="2">
    <source>
        <dbReference type="SAM" id="SignalP"/>
    </source>
</evidence>
<comment type="caution">
    <text evidence="3">The sequence shown here is derived from an EMBL/GenBank/DDBJ whole genome shotgun (WGS) entry which is preliminary data.</text>
</comment>
<name>A0A6L6QNC0_9BURK</name>
<evidence type="ECO:0000313" key="4">
    <source>
        <dbReference type="Proteomes" id="UP000472320"/>
    </source>
</evidence>
<evidence type="ECO:0000313" key="3">
    <source>
        <dbReference type="EMBL" id="MTW13882.1"/>
    </source>
</evidence>
<feature type="chain" id="PRO_5026956704" description="Lipoprotein" evidence="2">
    <location>
        <begin position="22"/>
        <end position="156"/>
    </location>
</feature>
<feature type="signal peptide" evidence="2">
    <location>
        <begin position="1"/>
        <end position="21"/>
    </location>
</feature>
<dbReference type="RefSeq" id="WP_155456795.1">
    <property type="nucleotide sequence ID" value="NZ_WNKX01000029.1"/>
</dbReference>